<dbReference type="OrthoDB" id="7822025at2"/>
<protein>
    <recommendedName>
        <fullName evidence="4">Right handed beta helix domain-containing protein</fullName>
    </recommendedName>
</protein>
<accession>A0A2R8A6I3</accession>
<evidence type="ECO:0000313" key="3">
    <source>
        <dbReference type="Proteomes" id="UP000244932"/>
    </source>
</evidence>
<keyword evidence="1" id="KW-0732">Signal</keyword>
<dbReference type="Proteomes" id="UP000244932">
    <property type="component" value="Unassembled WGS sequence"/>
</dbReference>
<evidence type="ECO:0000256" key="1">
    <source>
        <dbReference type="SAM" id="SignalP"/>
    </source>
</evidence>
<dbReference type="SUPFAM" id="SSF51126">
    <property type="entry name" value="Pectin lyase-like"/>
    <property type="match status" value="1"/>
</dbReference>
<keyword evidence="3" id="KW-1185">Reference proteome</keyword>
<sequence>MNRTSLLATSALAFTCTLGAALADTPILVTSAEDAGTGSLRAALATAAEQDGISRIVIAVRDQIVIESTLDYTGTAPLAIFGNGQTVSTAQDVTLFAASNGADVTINALDFAGPGNWSIRNRADADGAAGKGIFVDVRDDQQGLVTLSLRDVTVSGVANHGIHVSDCSLADACGGGAGGDGEGSPASILVTLENVTIRDAGNGKFDADGLRVDERDEGSVTLIAHDSLFTLVGADGVELDEGQAGDVTAHVTNSSFNDNGAYCDPALLATFLPAPDEAEFEEGQMQESGIPAAITGSPDDGCFEREVSLYDDGSVEEYEFGIDLDDGFDIDEAGDGSIQLVMTESAILGNLDEGLDFDEEGAGGMSLAIARTRAFGNTDDGFKMSEEDDGGIDAVVVASTASHNGGVGAVFEEEDGGDLDVELIDFTSFANDDGETSVELVQEDEGTGRAAITGGALAEPTDIEGVDLSNE</sequence>
<organism evidence="2 3">
    <name type="scientific">Pontivivens insulae</name>
    <dbReference type="NCBI Taxonomy" id="1639689"/>
    <lineage>
        <taxon>Bacteria</taxon>
        <taxon>Pseudomonadati</taxon>
        <taxon>Pseudomonadota</taxon>
        <taxon>Alphaproteobacteria</taxon>
        <taxon>Rhodobacterales</taxon>
        <taxon>Paracoccaceae</taxon>
        <taxon>Pontivivens</taxon>
    </lineage>
</organism>
<dbReference type="InterPro" id="IPR011050">
    <property type="entry name" value="Pectin_lyase_fold/virulence"/>
</dbReference>
<evidence type="ECO:0000313" key="2">
    <source>
        <dbReference type="EMBL" id="SPF27839.1"/>
    </source>
</evidence>
<reference evidence="2 3" key="1">
    <citation type="submission" date="2018-03" db="EMBL/GenBank/DDBJ databases">
        <authorList>
            <person name="Keele B.F."/>
        </authorList>
    </citation>
    <scope>NUCLEOTIDE SEQUENCE [LARGE SCALE GENOMIC DNA]</scope>
    <source>
        <strain evidence="2 3">CeCT 8812</strain>
    </source>
</reference>
<evidence type="ECO:0008006" key="4">
    <source>
        <dbReference type="Google" id="ProtNLM"/>
    </source>
</evidence>
<proteinExistence type="predicted"/>
<feature type="chain" id="PRO_5015363481" description="Right handed beta helix domain-containing protein" evidence="1">
    <location>
        <begin position="24"/>
        <end position="471"/>
    </location>
</feature>
<feature type="signal peptide" evidence="1">
    <location>
        <begin position="1"/>
        <end position="23"/>
    </location>
</feature>
<name>A0A2R8A6I3_9RHOB</name>
<dbReference type="RefSeq" id="WP_108780613.1">
    <property type="nucleotide sequence ID" value="NZ_OMKW01000001.1"/>
</dbReference>
<dbReference type="AlphaFoldDB" id="A0A2R8A6I3"/>
<dbReference type="EMBL" id="OMKW01000001">
    <property type="protein sequence ID" value="SPF27839.1"/>
    <property type="molecule type" value="Genomic_DNA"/>
</dbReference>
<gene>
    <name evidence="2" type="ORF">POI8812_00134</name>
</gene>